<dbReference type="Pfam" id="PF00472">
    <property type="entry name" value="RF-1"/>
    <property type="match status" value="1"/>
</dbReference>
<evidence type="ECO:0000256" key="2">
    <source>
        <dbReference type="SAM" id="MobiDB-lite"/>
    </source>
</evidence>
<dbReference type="PANTHER" id="PTHR47814">
    <property type="entry name" value="PEPTIDYL-TRNA HYDROLASE ARFB"/>
    <property type="match status" value="1"/>
</dbReference>
<feature type="region of interest" description="Disordered" evidence="2">
    <location>
        <begin position="99"/>
        <end position="140"/>
    </location>
</feature>
<dbReference type="OrthoDB" id="9815709at2"/>
<dbReference type="Gene3D" id="3.30.160.20">
    <property type="match status" value="1"/>
</dbReference>
<dbReference type="RefSeq" id="WP_109721612.1">
    <property type="nucleotide sequence ID" value="NZ_QEQK01000020.1"/>
</dbReference>
<evidence type="ECO:0000313" key="5">
    <source>
        <dbReference type="Proteomes" id="UP000251800"/>
    </source>
</evidence>
<gene>
    <name evidence="4" type="ORF">DEH80_16330</name>
</gene>
<sequence>MIEIDDNWWIPSEEISFSHLRASGPGGQHVNTASTAVQLRFDAARSSAVSPAVLARLRSLAGRRMRSDGVITLTAQRYRSQAQNKADAIERLVRLLQRAAQAPKQRVPTRPSRAAKRRRVESKKATGRAKQLRRPPGLDA</sequence>
<evidence type="ECO:0000259" key="3">
    <source>
        <dbReference type="PROSITE" id="PS00745"/>
    </source>
</evidence>
<dbReference type="PROSITE" id="PS00745">
    <property type="entry name" value="RF_PROK_I"/>
    <property type="match status" value="1"/>
</dbReference>
<dbReference type="GO" id="GO:0043022">
    <property type="term" value="F:ribosome binding"/>
    <property type="evidence" value="ECO:0007669"/>
    <property type="project" value="TreeGrafter"/>
</dbReference>
<dbReference type="SUPFAM" id="SSF75620">
    <property type="entry name" value="Release factor"/>
    <property type="match status" value="1"/>
</dbReference>
<dbReference type="NCBIfam" id="NF006718">
    <property type="entry name" value="PRK09256.1"/>
    <property type="match status" value="1"/>
</dbReference>
<dbReference type="GO" id="GO:0003747">
    <property type="term" value="F:translation release factor activity"/>
    <property type="evidence" value="ECO:0007669"/>
    <property type="project" value="InterPro"/>
</dbReference>
<evidence type="ECO:0000256" key="1">
    <source>
        <dbReference type="ARBA" id="ARBA00010835"/>
    </source>
</evidence>
<feature type="domain" description="Prokaryotic-type class I peptide chain release factors" evidence="3">
    <location>
        <begin position="21"/>
        <end position="37"/>
    </location>
</feature>
<comment type="caution">
    <text evidence="4">The sequence shown here is derived from an EMBL/GenBank/DDBJ whole genome shotgun (WGS) entry which is preliminary data.</text>
</comment>
<comment type="similarity">
    <text evidence="1">Belongs to the prokaryotic/mitochondrial release factor family.</text>
</comment>
<name>A0A383XPY7_9GAMM</name>
<keyword evidence="5" id="KW-1185">Reference proteome</keyword>
<dbReference type="AlphaFoldDB" id="A0A383XPY7"/>
<dbReference type="Proteomes" id="UP000251800">
    <property type="component" value="Unassembled WGS sequence"/>
</dbReference>
<protein>
    <submittedName>
        <fullName evidence="4">Aminoacyl-tRNA hydrolase</fullName>
    </submittedName>
</protein>
<dbReference type="InterPro" id="IPR045853">
    <property type="entry name" value="Pep_chain_release_fac_I_sf"/>
</dbReference>
<dbReference type="EMBL" id="QEQK01000020">
    <property type="protein sequence ID" value="PWN54691.1"/>
    <property type="molecule type" value="Genomic_DNA"/>
</dbReference>
<keyword evidence="4" id="KW-0378">Hydrolase</keyword>
<organism evidence="4 5">
    <name type="scientific">Abyssibacter profundi</name>
    <dbReference type="NCBI Taxonomy" id="2182787"/>
    <lineage>
        <taxon>Bacteria</taxon>
        <taxon>Pseudomonadati</taxon>
        <taxon>Pseudomonadota</taxon>
        <taxon>Gammaproteobacteria</taxon>
        <taxon>Chromatiales</taxon>
        <taxon>Oceanococcaceae</taxon>
        <taxon>Abyssibacter</taxon>
    </lineage>
</organism>
<dbReference type="InterPro" id="IPR000352">
    <property type="entry name" value="Pep_chain_release_fac_I"/>
</dbReference>
<evidence type="ECO:0000313" key="4">
    <source>
        <dbReference type="EMBL" id="PWN54691.1"/>
    </source>
</evidence>
<dbReference type="PANTHER" id="PTHR47814:SF1">
    <property type="entry name" value="PEPTIDYL-TRNA HYDROLASE ARFB"/>
    <property type="match status" value="1"/>
</dbReference>
<accession>A0A383XPY7</accession>
<feature type="compositionally biased region" description="Basic residues" evidence="2">
    <location>
        <begin position="113"/>
        <end position="133"/>
    </location>
</feature>
<reference evidence="4 5" key="1">
    <citation type="submission" date="2018-05" db="EMBL/GenBank/DDBJ databases">
        <title>Abyssibacter profundi OUC007T gen. nov., sp. nov, a marine bacterium isolated from seawater of the Mariana Trench.</title>
        <authorList>
            <person name="Zhou S."/>
        </authorList>
    </citation>
    <scope>NUCLEOTIDE SEQUENCE [LARGE SCALE GENOMIC DNA]</scope>
    <source>
        <strain evidence="4 5">OUC007</strain>
    </source>
</reference>
<dbReference type="GO" id="GO:0072344">
    <property type="term" value="P:rescue of stalled ribosome"/>
    <property type="evidence" value="ECO:0007669"/>
    <property type="project" value="TreeGrafter"/>
</dbReference>
<proteinExistence type="inferred from homology"/>
<dbReference type="GO" id="GO:0004045">
    <property type="term" value="F:peptidyl-tRNA hydrolase activity"/>
    <property type="evidence" value="ECO:0007669"/>
    <property type="project" value="TreeGrafter"/>
</dbReference>